<dbReference type="InterPro" id="IPR013324">
    <property type="entry name" value="RNA_pol_sigma_r3/r4-like"/>
</dbReference>
<dbReference type="Proteomes" id="UP001206236">
    <property type="component" value="Unassembled WGS sequence"/>
</dbReference>
<protein>
    <submittedName>
        <fullName evidence="8">RNA polymerase sigma factor</fullName>
    </submittedName>
</protein>
<dbReference type="SUPFAM" id="SSF88659">
    <property type="entry name" value="Sigma3 and sigma4 domains of RNA polymerase sigma factors"/>
    <property type="match status" value="1"/>
</dbReference>
<dbReference type="InterPro" id="IPR007627">
    <property type="entry name" value="RNA_pol_sigma70_r2"/>
</dbReference>
<keyword evidence="3" id="KW-0731">Sigma factor</keyword>
<evidence type="ECO:0000313" key="8">
    <source>
        <dbReference type="EMBL" id="MDB8750629.1"/>
    </source>
</evidence>
<keyword evidence="4" id="KW-0804">Transcription</keyword>
<evidence type="ECO:0000313" key="9">
    <source>
        <dbReference type="Proteomes" id="UP001213042"/>
    </source>
</evidence>
<dbReference type="InterPro" id="IPR036388">
    <property type="entry name" value="WH-like_DNA-bd_sf"/>
</dbReference>
<accession>A0AAW6EL33</accession>
<evidence type="ECO:0000256" key="4">
    <source>
        <dbReference type="ARBA" id="ARBA00023163"/>
    </source>
</evidence>
<feature type="domain" description="RNA polymerase sigma factor 70 region 4 type 2" evidence="6">
    <location>
        <begin position="105"/>
        <end position="152"/>
    </location>
</feature>
<dbReference type="Pfam" id="PF04542">
    <property type="entry name" value="Sigma70_r2"/>
    <property type="match status" value="1"/>
</dbReference>
<dbReference type="InterPro" id="IPR013325">
    <property type="entry name" value="RNA_pol_sigma_r2"/>
</dbReference>
<dbReference type="GO" id="GO:0006352">
    <property type="term" value="P:DNA-templated transcription initiation"/>
    <property type="evidence" value="ECO:0007669"/>
    <property type="project" value="InterPro"/>
</dbReference>
<dbReference type="AlphaFoldDB" id="A0AAW6EL33"/>
<reference evidence="8" key="2">
    <citation type="submission" date="2023-01" db="EMBL/GenBank/DDBJ databases">
        <title>Human gut microbiome strain richness.</title>
        <authorList>
            <person name="Chen-Liaw A."/>
        </authorList>
    </citation>
    <scope>NUCLEOTIDE SEQUENCE</scope>
    <source>
        <strain evidence="8">D43st1_D9_D43t1_170807</strain>
    </source>
</reference>
<feature type="domain" description="RNA polymerase sigma-70 region 2" evidence="5">
    <location>
        <begin position="15"/>
        <end position="82"/>
    </location>
</feature>
<evidence type="ECO:0000259" key="6">
    <source>
        <dbReference type="Pfam" id="PF08281"/>
    </source>
</evidence>
<dbReference type="RefSeq" id="WP_117878543.1">
    <property type="nucleotide sequence ID" value="NZ_CAKXMN010000048.1"/>
</dbReference>
<evidence type="ECO:0000256" key="2">
    <source>
        <dbReference type="ARBA" id="ARBA00023015"/>
    </source>
</evidence>
<comment type="caution">
    <text evidence="8">The sequence shown here is derived from an EMBL/GenBank/DDBJ whole genome shotgun (WGS) entry which is preliminary data.</text>
</comment>
<dbReference type="CDD" id="cd06171">
    <property type="entry name" value="Sigma70_r4"/>
    <property type="match status" value="1"/>
</dbReference>
<dbReference type="Pfam" id="PF08281">
    <property type="entry name" value="Sigma70_r4_2"/>
    <property type="match status" value="1"/>
</dbReference>
<reference evidence="7" key="1">
    <citation type="submission" date="2022-06" db="EMBL/GenBank/DDBJ databases">
        <title>Isolation of gut microbiota from human fecal samples.</title>
        <authorList>
            <person name="Pamer E.G."/>
            <person name="Barat B."/>
            <person name="Waligurski E."/>
            <person name="Medina S."/>
            <person name="Paddock L."/>
            <person name="Mostad J."/>
        </authorList>
    </citation>
    <scope>NUCLEOTIDE SEQUENCE</scope>
    <source>
        <strain evidence="7">DFI.5.57</strain>
    </source>
</reference>
<proteinExistence type="inferred from homology"/>
<dbReference type="Gene3D" id="1.10.1740.10">
    <property type="match status" value="1"/>
</dbReference>
<dbReference type="GO" id="GO:0003677">
    <property type="term" value="F:DNA binding"/>
    <property type="evidence" value="ECO:0007669"/>
    <property type="project" value="InterPro"/>
</dbReference>
<dbReference type="NCBIfam" id="TIGR02937">
    <property type="entry name" value="sigma70-ECF"/>
    <property type="match status" value="1"/>
</dbReference>
<keyword evidence="2" id="KW-0805">Transcription regulation</keyword>
<dbReference type="GO" id="GO:0016987">
    <property type="term" value="F:sigma factor activity"/>
    <property type="evidence" value="ECO:0007669"/>
    <property type="project" value="UniProtKB-KW"/>
</dbReference>
<dbReference type="InterPro" id="IPR013249">
    <property type="entry name" value="RNA_pol_sigma70_r4_t2"/>
</dbReference>
<dbReference type="InterPro" id="IPR014284">
    <property type="entry name" value="RNA_pol_sigma-70_dom"/>
</dbReference>
<gene>
    <name evidence="7" type="ORF">NE632_09025</name>
    <name evidence="8" type="ORF">PNW00_09250</name>
</gene>
<evidence type="ECO:0000256" key="1">
    <source>
        <dbReference type="ARBA" id="ARBA00010641"/>
    </source>
</evidence>
<dbReference type="InterPro" id="IPR039425">
    <property type="entry name" value="RNA_pol_sigma-70-like"/>
</dbReference>
<name>A0AAW6EL33_9FIRM</name>
<dbReference type="Gene3D" id="1.10.10.10">
    <property type="entry name" value="Winged helix-like DNA-binding domain superfamily/Winged helix DNA-binding domain"/>
    <property type="match status" value="1"/>
</dbReference>
<organism evidence="8 9">
    <name type="scientific">Ruminococcus bicirculans</name>
    <name type="common">ex Wegman et al. 2014</name>
    <dbReference type="NCBI Taxonomy" id="1160721"/>
    <lineage>
        <taxon>Bacteria</taxon>
        <taxon>Bacillati</taxon>
        <taxon>Bacillota</taxon>
        <taxon>Clostridia</taxon>
        <taxon>Eubacteriales</taxon>
        <taxon>Oscillospiraceae</taxon>
        <taxon>Ruminococcus</taxon>
    </lineage>
</organism>
<evidence type="ECO:0000313" key="7">
    <source>
        <dbReference type="EMBL" id="MCQ5153453.1"/>
    </source>
</evidence>
<dbReference type="PANTHER" id="PTHR43133">
    <property type="entry name" value="RNA POLYMERASE ECF-TYPE SIGMA FACTO"/>
    <property type="match status" value="1"/>
</dbReference>
<dbReference type="Proteomes" id="UP001213042">
    <property type="component" value="Unassembled WGS sequence"/>
</dbReference>
<dbReference type="EMBL" id="JANGCN010000019">
    <property type="protein sequence ID" value="MCQ5153453.1"/>
    <property type="molecule type" value="Genomic_DNA"/>
</dbReference>
<dbReference type="SUPFAM" id="SSF88946">
    <property type="entry name" value="Sigma2 domain of RNA polymerase sigma factors"/>
    <property type="match status" value="1"/>
</dbReference>
<sequence>MSKSLLRTDKEIAEIYKRHSKTVYRVCFAYMKNPADTEDAVQDTFFQLIKSGPAFESEEHEKAWLIRTATNICKNVLRHWWRRHENIEDFYNLPSSENIETDDIFQVVMELPEKYKTVVYLYYYEGYTSVEIAGILKKPQSTIRNYLHEARAILKERLGDDFDEEQ</sequence>
<dbReference type="PANTHER" id="PTHR43133:SF60">
    <property type="entry name" value="RNA POLYMERASE SIGMA FACTOR SIGV"/>
    <property type="match status" value="1"/>
</dbReference>
<evidence type="ECO:0000256" key="3">
    <source>
        <dbReference type="ARBA" id="ARBA00023082"/>
    </source>
</evidence>
<evidence type="ECO:0000259" key="5">
    <source>
        <dbReference type="Pfam" id="PF04542"/>
    </source>
</evidence>
<comment type="similarity">
    <text evidence="1">Belongs to the sigma-70 factor family. ECF subfamily.</text>
</comment>
<dbReference type="EMBL" id="JAQMLU010000014">
    <property type="protein sequence ID" value="MDB8750629.1"/>
    <property type="molecule type" value="Genomic_DNA"/>
</dbReference>